<comment type="catalytic activity">
    <reaction evidence="1">
        <text>D-mannonate = 2-dehydro-3-deoxy-D-gluconate + H2O</text>
        <dbReference type="Rhea" id="RHEA:20097"/>
        <dbReference type="ChEBI" id="CHEBI:15377"/>
        <dbReference type="ChEBI" id="CHEBI:17767"/>
        <dbReference type="ChEBI" id="CHEBI:57990"/>
        <dbReference type="EC" id="4.2.1.8"/>
    </reaction>
</comment>
<keyword evidence="9" id="KW-0464">Manganese</keyword>
<evidence type="ECO:0000256" key="5">
    <source>
        <dbReference type="ARBA" id="ARBA00004892"/>
    </source>
</evidence>
<evidence type="ECO:0000256" key="1">
    <source>
        <dbReference type="ARBA" id="ARBA00001794"/>
    </source>
</evidence>
<evidence type="ECO:0000256" key="3">
    <source>
        <dbReference type="ARBA" id="ARBA00001954"/>
    </source>
</evidence>
<evidence type="ECO:0000256" key="10">
    <source>
        <dbReference type="ARBA" id="ARBA00023239"/>
    </source>
</evidence>
<reference evidence="11 12" key="1">
    <citation type="submission" date="2014-08" db="EMBL/GenBank/DDBJ databases">
        <authorList>
            <person name="Bunnell A."/>
            <person name="Chain P.S."/>
            <person name="Chertkov O."/>
            <person name="Currie B.J."/>
            <person name="Daligault H.E."/>
            <person name="Davenport K.W."/>
            <person name="Davis C."/>
            <person name="Gleasner C.D."/>
            <person name="Johnson S.L."/>
            <person name="Kaestli M."/>
            <person name="Koren S."/>
            <person name="Kunde Y.A."/>
            <person name="Mayo M."/>
            <person name="McMurry K.K."/>
            <person name="Price E.P."/>
            <person name="Reitenga K.G."/>
            <person name="Robison R."/>
            <person name="Rosovitz M.J."/>
            <person name="Sarovich D.S."/>
            <person name="Teshima H."/>
        </authorList>
    </citation>
    <scope>NUCLEOTIDE SEQUENCE [LARGE SCALE GENOMIC DNA]</scope>
    <source>
        <strain evidence="11 12">MSHR44</strain>
    </source>
</reference>
<dbReference type="Pfam" id="PF03786">
    <property type="entry name" value="UxuA"/>
    <property type="match status" value="1"/>
</dbReference>
<sequence>MKIGLGLYRNSLNDRNYTFAKQAGASHIVAHLTDYFGDANPEISRGDDDGWGIANNGSAWSEDDLKALVADIRLHGLELAAIENFNPAQWHDILLDGPRRDAQIEVVKETIRAAGSAGVPTIGYNFSIAGVWGWTRGPYARGGAMSVGFDMSQVDLSEPIPDGMVWNMRYRARRSDGVVGEISSDELWERLRWFLERVLPVAEDCGVNLALHPDDPPVETMRGAARLVNLPEKYDRLIEISPSPSNRIELCLGSVQEMRASRMDVYQTVDKYTRDGRVGYIHFRNVKGKVPKYREVFVDEGDIDMARIVAILHANKYEGVLIPDHTPALECDASWHAGMAYALGYMRALVQLAQQDRLPVVQEIGAA</sequence>
<dbReference type="Gene3D" id="3.20.20.150">
    <property type="entry name" value="Divalent-metal-dependent TIM barrel enzymes"/>
    <property type="match status" value="1"/>
</dbReference>
<evidence type="ECO:0000256" key="4">
    <source>
        <dbReference type="ARBA" id="ARBA00002713"/>
    </source>
</evidence>
<evidence type="ECO:0000313" key="11">
    <source>
        <dbReference type="EMBL" id="KGX17100.1"/>
    </source>
</evidence>
<evidence type="ECO:0000256" key="8">
    <source>
        <dbReference type="ARBA" id="ARBA00023004"/>
    </source>
</evidence>
<dbReference type="PANTHER" id="PTHR30387:SF2">
    <property type="entry name" value="MANNONATE DEHYDRATASE"/>
    <property type="match status" value="1"/>
</dbReference>
<organism evidence="11 12">
    <name type="scientific">Burkholderia pseudomallei</name>
    <name type="common">Pseudomonas pseudomallei</name>
    <dbReference type="NCBI Taxonomy" id="28450"/>
    <lineage>
        <taxon>Bacteria</taxon>
        <taxon>Pseudomonadati</taxon>
        <taxon>Pseudomonadota</taxon>
        <taxon>Betaproteobacteria</taxon>
        <taxon>Burkholderiales</taxon>
        <taxon>Burkholderiaceae</taxon>
        <taxon>Burkholderia</taxon>
        <taxon>pseudomallei group</taxon>
    </lineage>
</organism>
<gene>
    <name evidence="11" type="ORF">Y036_6102</name>
</gene>
<evidence type="ECO:0000256" key="2">
    <source>
        <dbReference type="ARBA" id="ARBA00001936"/>
    </source>
</evidence>
<protein>
    <recommendedName>
        <fullName evidence="7">mannonate dehydratase</fullName>
        <ecNumber evidence="7">4.2.1.8</ecNumber>
    </recommendedName>
</protein>
<keyword evidence="8" id="KW-0408">Iron</keyword>
<comment type="function">
    <text evidence="4">Catalyzes the dehydration of D-mannonate.</text>
</comment>
<comment type="caution">
    <text evidence="11">The sequence shown here is derived from an EMBL/GenBank/DDBJ whole genome shotgun (WGS) entry which is preliminary data.</text>
</comment>
<dbReference type="GO" id="GO:0030145">
    <property type="term" value="F:manganese ion binding"/>
    <property type="evidence" value="ECO:0007669"/>
    <property type="project" value="TreeGrafter"/>
</dbReference>
<dbReference type="EC" id="4.2.1.8" evidence="7"/>
<dbReference type="Proteomes" id="UP000030475">
    <property type="component" value="Unassembled WGS sequence"/>
</dbReference>
<evidence type="ECO:0000256" key="9">
    <source>
        <dbReference type="ARBA" id="ARBA00023211"/>
    </source>
</evidence>
<comment type="pathway">
    <text evidence="5">Carbohydrate metabolism; pentose and glucuronate interconversion.</text>
</comment>
<dbReference type="GO" id="GO:0042840">
    <property type="term" value="P:D-glucuronate catabolic process"/>
    <property type="evidence" value="ECO:0007669"/>
    <property type="project" value="TreeGrafter"/>
</dbReference>
<proteinExistence type="inferred from homology"/>
<comment type="cofactor">
    <cofactor evidence="2">
        <name>Mn(2+)</name>
        <dbReference type="ChEBI" id="CHEBI:29035"/>
    </cofactor>
</comment>
<dbReference type="PANTHER" id="PTHR30387">
    <property type="entry name" value="MANNONATE DEHYDRATASE"/>
    <property type="match status" value="1"/>
</dbReference>
<comment type="similarity">
    <text evidence="6">Belongs to the mannonate dehydratase family.</text>
</comment>
<dbReference type="InterPro" id="IPR036237">
    <property type="entry name" value="Xyl_isomerase-like_sf"/>
</dbReference>
<dbReference type="GO" id="GO:0008927">
    <property type="term" value="F:mannonate dehydratase activity"/>
    <property type="evidence" value="ECO:0007669"/>
    <property type="project" value="UniProtKB-EC"/>
</dbReference>
<dbReference type="SUPFAM" id="SSF51658">
    <property type="entry name" value="Xylose isomerase-like"/>
    <property type="match status" value="1"/>
</dbReference>
<accession>A0AA40MH22</accession>
<evidence type="ECO:0000256" key="6">
    <source>
        <dbReference type="ARBA" id="ARBA00007389"/>
    </source>
</evidence>
<dbReference type="InterPro" id="IPR004628">
    <property type="entry name" value="Man_deHydtase"/>
</dbReference>
<name>A0AA40MH22_BURPE</name>
<comment type="cofactor">
    <cofactor evidence="3">
        <name>Fe(2+)</name>
        <dbReference type="ChEBI" id="CHEBI:29033"/>
    </cofactor>
</comment>
<dbReference type="GO" id="GO:0008198">
    <property type="term" value="F:ferrous iron binding"/>
    <property type="evidence" value="ECO:0007669"/>
    <property type="project" value="TreeGrafter"/>
</dbReference>
<dbReference type="RefSeq" id="WP_052139764.1">
    <property type="nucleotide sequence ID" value="NZ_KN323090.1"/>
</dbReference>
<evidence type="ECO:0000256" key="7">
    <source>
        <dbReference type="ARBA" id="ARBA00012927"/>
    </source>
</evidence>
<keyword evidence="10" id="KW-0456">Lyase</keyword>
<dbReference type="EMBL" id="JQIM01000007">
    <property type="protein sequence ID" value="KGX17100.1"/>
    <property type="molecule type" value="Genomic_DNA"/>
</dbReference>
<dbReference type="AlphaFoldDB" id="A0AA40MH22"/>
<evidence type="ECO:0000313" key="12">
    <source>
        <dbReference type="Proteomes" id="UP000030475"/>
    </source>
</evidence>